<dbReference type="RefSeq" id="XP_040771564.1">
    <property type="nucleotide sequence ID" value="XM_040923838.1"/>
</dbReference>
<keyword evidence="3" id="KW-1185">Reference proteome</keyword>
<dbReference type="EMBL" id="MU032352">
    <property type="protein sequence ID" value="KAF3760585.1"/>
    <property type="molecule type" value="Genomic_DNA"/>
</dbReference>
<comment type="caution">
    <text evidence="2">The sequence shown here is derived from an EMBL/GenBank/DDBJ whole genome shotgun (WGS) entry which is preliminary data.</text>
</comment>
<dbReference type="AlphaFoldDB" id="A0A9P4XTP0"/>
<dbReference type="OrthoDB" id="3993201at2759"/>
<evidence type="ECO:0000313" key="3">
    <source>
        <dbReference type="Proteomes" id="UP000803844"/>
    </source>
</evidence>
<gene>
    <name evidence="2" type="ORF">M406DRAFT_358239</name>
</gene>
<organism evidence="2 3">
    <name type="scientific">Cryphonectria parasitica (strain ATCC 38755 / EP155)</name>
    <dbReference type="NCBI Taxonomy" id="660469"/>
    <lineage>
        <taxon>Eukaryota</taxon>
        <taxon>Fungi</taxon>
        <taxon>Dikarya</taxon>
        <taxon>Ascomycota</taxon>
        <taxon>Pezizomycotina</taxon>
        <taxon>Sordariomycetes</taxon>
        <taxon>Sordariomycetidae</taxon>
        <taxon>Diaporthales</taxon>
        <taxon>Cryphonectriaceae</taxon>
        <taxon>Cryphonectria-Endothia species complex</taxon>
        <taxon>Cryphonectria</taxon>
    </lineage>
</organism>
<evidence type="ECO:0000256" key="1">
    <source>
        <dbReference type="SAM" id="MobiDB-lite"/>
    </source>
</evidence>
<feature type="region of interest" description="Disordered" evidence="1">
    <location>
        <begin position="16"/>
        <end position="77"/>
    </location>
</feature>
<feature type="compositionally biased region" description="Polar residues" evidence="1">
    <location>
        <begin position="26"/>
        <end position="36"/>
    </location>
</feature>
<protein>
    <submittedName>
        <fullName evidence="2">Uncharacterized protein</fullName>
    </submittedName>
</protein>
<dbReference type="Proteomes" id="UP000803844">
    <property type="component" value="Unassembled WGS sequence"/>
</dbReference>
<name>A0A9P4XTP0_CRYP1</name>
<proteinExistence type="predicted"/>
<evidence type="ECO:0000313" key="2">
    <source>
        <dbReference type="EMBL" id="KAF3760585.1"/>
    </source>
</evidence>
<reference evidence="2" key="1">
    <citation type="journal article" date="2020" name="Phytopathology">
        <title>Genome sequence of the chestnut blight fungus Cryphonectria parasitica EP155: A fundamental resource for an archetypical invasive plant pathogen.</title>
        <authorList>
            <person name="Crouch J.A."/>
            <person name="Dawe A."/>
            <person name="Aerts A."/>
            <person name="Barry K."/>
            <person name="Churchill A.C.L."/>
            <person name="Grimwood J."/>
            <person name="Hillman B."/>
            <person name="Milgroom M.G."/>
            <person name="Pangilinan J."/>
            <person name="Smith M."/>
            <person name="Salamov A."/>
            <person name="Schmutz J."/>
            <person name="Yadav J."/>
            <person name="Grigoriev I.V."/>
            <person name="Nuss D."/>
        </authorList>
    </citation>
    <scope>NUCLEOTIDE SEQUENCE</scope>
    <source>
        <strain evidence="2">EP155</strain>
    </source>
</reference>
<dbReference type="GeneID" id="63840967"/>
<sequence>MTRVTPLPRELAKLTRSLGSSVAAPRSSQLLSNSSRAGAARVRKDLENGTVDMLPASERSMTTAHRPSPQPTPNPARTIPLMQSFHSTPTATARSDISTIDFAFLPSLADSSPSADSFAQVRVPLLPDNFAPERPPAIFAPELQGDVPLPRSEIIVMAADPASVSAVSALTEVEGMGPDGVELRFDFESRAPAEAEGEYAGGMLTDLWKGLVEDVLGGQKSRPAF</sequence>
<accession>A0A9P4XTP0</accession>